<accession>A0A852XDU8</accession>
<gene>
    <name evidence="4" type="ORF">BJY28_001124</name>
</gene>
<dbReference type="EMBL" id="JACBZX010000001">
    <property type="protein sequence ID" value="NYG36655.1"/>
    <property type="molecule type" value="Genomic_DNA"/>
</dbReference>
<keyword evidence="2" id="KW-0472">Membrane</keyword>
<dbReference type="RefSeq" id="WP_179462122.1">
    <property type="nucleotide sequence ID" value="NZ_JACBZX010000001.1"/>
</dbReference>
<dbReference type="Pfam" id="PF13810">
    <property type="entry name" value="DUF4185"/>
    <property type="match status" value="1"/>
</dbReference>
<evidence type="ECO:0000313" key="5">
    <source>
        <dbReference type="Proteomes" id="UP000592181"/>
    </source>
</evidence>
<keyword evidence="2" id="KW-1133">Transmembrane helix</keyword>
<feature type="transmembrane region" description="Helical" evidence="2">
    <location>
        <begin position="302"/>
        <end position="320"/>
    </location>
</feature>
<feature type="transmembrane region" description="Helical" evidence="2">
    <location>
        <begin position="20"/>
        <end position="40"/>
    </location>
</feature>
<feature type="transmembrane region" description="Helical" evidence="2">
    <location>
        <begin position="247"/>
        <end position="265"/>
    </location>
</feature>
<evidence type="ECO:0000256" key="1">
    <source>
        <dbReference type="SAM" id="MobiDB-lite"/>
    </source>
</evidence>
<sequence>MTGPTSSSTGRTGHRPPGPRVWLLVGLVVVIEIVWAVVVLRPADEARLHDAPVTVVAPAVMSEPLAGRLNQLDGAPLQARGSEQAEGARADLAEGSTSAVLIVDPSGTEDELLLDTRSAPELNDALQAHAERVEASYGRTVAVTRTGPADGAAQLDRVRLATVLASVGGFLLVVVAALRRGPVAPDARSGLRRLGVLLAASAALGLILGGLLVPADAGGRVQAALAVGLVALTAAAITVALDELLGWVGLGVAAALWFATALPLLARTDPHLLDQPWATLAPLTMPVAGLDAVVGAGLRGTLAGDAVLVLGAWLVTALLVPPLARRLRRRAGAPAPGTAEDRADEVAGSTAEDGAARPPAPARTGDAGGHARPWRLGVLALVSPLTLAMLAAILLTPEPAEAAPAEADARVTTTECVSTGPVEGVGDLNRIAELRGGEYFRGGDVGASVALQDGRMLWMFGDTLRDASAGARTARNSMLLVDDGCIRSVLPPDEGAIIPLRPAQQGDDRPVGYWPMSTYAVPREGYDLVYVTAQRVRSTGSEAFDFENLGPSVAVFLVPEGGTPQLIDQQDIGPDQAGREHPMWGAATTYVPGDGGGWVYLYGTANPGTDEAWGYSLRVARVRPDDVLDRSAWRYWDGSSWGSSEDAAQEMIPAQDGVSQTLSVFTRDGRWYAVSKRNDLLGSDVTIWTADAPTGPWSSGEAVAPTDAETGQLRYMPLAHPDVLPVEGTVVVSYSQNTDDLDEVIDDPLLYRPRFLRVDLP</sequence>
<evidence type="ECO:0000256" key="2">
    <source>
        <dbReference type="SAM" id="Phobius"/>
    </source>
</evidence>
<feature type="transmembrane region" description="Helical" evidence="2">
    <location>
        <begin position="160"/>
        <end position="178"/>
    </location>
</feature>
<feature type="compositionally biased region" description="Low complexity" evidence="1">
    <location>
        <begin position="351"/>
        <end position="365"/>
    </location>
</feature>
<feature type="transmembrane region" description="Helical" evidence="2">
    <location>
        <begin position="223"/>
        <end position="241"/>
    </location>
</feature>
<feature type="transmembrane region" description="Helical" evidence="2">
    <location>
        <begin position="190"/>
        <end position="211"/>
    </location>
</feature>
<evidence type="ECO:0000259" key="3">
    <source>
        <dbReference type="Pfam" id="PF13810"/>
    </source>
</evidence>
<dbReference type="Proteomes" id="UP000592181">
    <property type="component" value="Unassembled WGS sequence"/>
</dbReference>
<comment type="caution">
    <text evidence="4">The sequence shown here is derived from an EMBL/GenBank/DDBJ whole genome shotgun (WGS) entry which is preliminary data.</text>
</comment>
<feature type="transmembrane region" description="Helical" evidence="2">
    <location>
        <begin position="376"/>
        <end position="395"/>
    </location>
</feature>
<protein>
    <recommendedName>
        <fullName evidence="3">DUF4185 domain-containing protein</fullName>
    </recommendedName>
</protein>
<dbReference type="InterPro" id="IPR025442">
    <property type="entry name" value="DUF4185"/>
</dbReference>
<organism evidence="4 5">
    <name type="scientific">Janibacter alkaliphilus</name>
    <dbReference type="NCBI Taxonomy" id="1069963"/>
    <lineage>
        <taxon>Bacteria</taxon>
        <taxon>Bacillati</taxon>
        <taxon>Actinomycetota</taxon>
        <taxon>Actinomycetes</taxon>
        <taxon>Micrococcales</taxon>
        <taxon>Intrasporangiaceae</taxon>
        <taxon>Janibacter</taxon>
    </lineage>
</organism>
<proteinExistence type="predicted"/>
<keyword evidence="5" id="KW-1185">Reference proteome</keyword>
<evidence type="ECO:0000313" key="4">
    <source>
        <dbReference type="EMBL" id="NYG36655.1"/>
    </source>
</evidence>
<dbReference type="AlphaFoldDB" id="A0A852XDU8"/>
<reference evidence="4 5" key="1">
    <citation type="submission" date="2020-07" db="EMBL/GenBank/DDBJ databases">
        <title>Sequencing the genomes of 1000 actinobacteria strains.</title>
        <authorList>
            <person name="Klenk H.-P."/>
        </authorList>
    </citation>
    <scope>NUCLEOTIDE SEQUENCE [LARGE SCALE GENOMIC DNA]</scope>
    <source>
        <strain evidence="4 5">DSM 24723</strain>
    </source>
</reference>
<keyword evidence="2" id="KW-0812">Transmembrane</keyword>
<feature type="domain" description="DUF4185" evidence="3">
    <location>
        <begin position="589"/>
        <end position="735"/>
    </location>
</feature>
<name>A0A852XDU8_9MICO</name>
<feature type="region of interest" description="Disordered" evidence="1">
    <location>
        <begin position="331"/>
        <end position="368"/>
    </location>
</feature>